<dbReference type="GO" id="GO:0003743">
    <property type="term" value="F:translation initiation factor activity"/>
    <property type="evidence" value="ECO:0007669"/>
    <property type="project" value="UniProtKB-KW"/>
</dbReference>
<feature type="compositionally biased region" description="Polar residues" evidence="1">
    <location>
        <begin position="528"/>
        <end position="540"/>
    </location>
</feature>
<dbReference type="CDD" id="cd09917">
    <property type="entry name" value="F-box_SF"/>
    <property type="match status" value="1"/>
</dbReference>
<evidence type="ECO:0000259" key="2">
    <source>
        <dbReference type="PROSITE" id="PS50181"/>
    </source>
</evidence>
<gene>
    <name evidence="3" type="ORF">B9Z65_5831</name>
</gene>
<dbReference type="InterPro" id="IPR015943">
    <property type="entry name" value="WD40/YVTN_repeat-like_dom_sf"/>
</dbReference>
<keyword evidence="3" id="KW-0396">Initiation factor</keyword>
<protein>
    <submittedName>
        <fullName evidence="3">Eukaryotic translation initiation factor 3 subunit I</fullName>
    </submittedName>
</protein>
<name>A0A2P7YJ60_9PEZI</name>
<dbReference type="OrthoDB" id="1259151at2759"/>
<sequence length="725" mass="80994">MVFERSKLEQLPPEVFTHIISHVEQAQTIATLSRVSKPLHLLTQVNGWQAFVSTTFPSFTLRDVTQNDSAPGNRAKQQRRPVPRRHDIWQEIARSLLTASKNWDLRALQASFVQPAGDIVQLQTDSAVNGEEKDSERPLLNLPTQRRLFRPSPEHSPARSDSSTQSESRQARVTPKQIPKWRLPRGQTMGFTPAIDTYEAIEDSKWTDRKEVLAYSAGSELILRTRQQPTNRKVDDSFYSQRWATYRPPGAREGIDDITFVRLFRNQGTTRSRHEEDLLLGTAAGSLQHIAVRISHSRKPFNIVRQVYNTSGRPVHAACISQNSPSTDNPILAAILGDLSLCIYSTDLSEKPLNGPEIDNPPSVVQPLSERRLANDGIRAWRTSFLNPRTLAVSLGPSSDPVQLYAITPSGLSQNPIARFATFDRHNTEGRISPKTIYPIEPLWDGDGRVFASGGFDGYVRVHDTRSPTNAQYLLDSMEDGPIYSLLARPNARIIAGAARHNVCKVFDLRNKRAILQPRGADDGEAASNDQSLTFSNQQDPIPEPLEEPIPWKQSNMRRTPGLGTSRASLSSHDGFQDGFYNLYIPRQATRNDGPVYSLSSPSPFSPFIYMGLENSVVELQVDSLCDPHRDPVLGMTTRGRYEDEQRDAKRQGRKPRNVAKDVLLLKSAGMKGELLEQGPLFVGDWKGQAVFAGDEGGRWETGKGQGWATFPGLDKRWISAGKNR</sequence>
<feature type="region of interest" description="Disordered" evidence="1">
    <location>
        <begin position="63"/>
        <end position="85"/>
    </location>
</feature>
<dbReference type="InterPro" id="IPR036322">
    <property type="entry name" value="WD40_repeat_dom_sf"/>
</dbReference>
<evidence type="ECO:0000313" key="3">
    <source>
        <dbReference type="EMBL" id="PSK36016.1"/>
    </source>
</evidence>
<dbReference type="Proteomes" id="UP000243723">
    <property type="component" value="Unassembled WGS sequence"/>
</dbReference>
<dbReference type="SUPFAM" id="SSF50978">
    <property type="entry name" value="WD40 repeat-like"/>
    <property type="match status" value="1"/>
</dbReference>
<proteinExistence type="predicted"/>
<comment type="caution">
    <text evidence="3">The sequence shown here is derived from an EMBL/GenBank/DDBJ whole genome shotgun (WGS) entry which is preliminary data.</text>
</comment>
<feature type="region of interest" description="Disordered" evidence="1">
    <location>
        <begin position="518"/>
        <end position="571"/>
    </location>
</feature>
<dbReference type="Gene3D" id="2.130.10.10">
    <property type="entry name" value="YVTN repeat-like/Quinoprotein amine dehydrogenase"/>
    <property type="match status" value="1"/>
</dbReference>
<keyword evidence="4" id="KW-1185">Reference proteome</keyword>
<feature type="compositionally biased region" description="Polar residues" evidence="1">
    <location>
        <begin position="159"/>
        <end position="168"/>
    </location>
</feature>
<dbReference type="PROSITE" id="PS50181">
    <property type="entry name" value="FBOX"/>
    <property type="match status" value="1"/>
</dbReference>
<accession>A0A2P7YJ60</accession>
<reference evidence="3 4" key="1">
    <citation type="submission" date="2017-05" db="EMBL/GenBank/DDBJ databases">
        <title>Draft genome sequence of Elsinoe australis.</title>
        <authorList>
            <person name="Cheng Q."/>
        </authorList>
    </citation>
    <scope>NUCLEOTIDE SEQUENCE [LARGE SCALE GENOMIC DNA]</scope>
    <source>
        <strain evidence="3 4">NL1</strain>
    </source>
</reference>
<dbReference type="EMBL" id="NHZQ01000422">
    <property type="protein sequence ID" value="PSK36016.1"/>
    <property type="molecule type" value="Genomic_DNA"/>
</dbReference>
<evidence type="ECO:0000256" key="1">
    <source>
        <dbReference type="SAM" id="MobiDB-lite"/>
    </source>
</evidence>
<dbReference type="STRING" id="40998.A0A2P7YJ60"/>
<dbReference type="AlphaFoldDB" id="A0A2P7YJ60"/>
<feature type="region of interest" description="Disordered" evidence="1">
    <location>
        <begin position="126"/>
        <end position="186"/>
    </location>
</feature>
<dbReference type="InterPro" id="IPR001810">
    <property type="entry name" value="F-box_dom"/>
</dbReference>
<evidence type="ECO:0000313" key="4">
    <source>
        <dbReference type="Proteomes" id="UP000243723"/>
    </source>
</evidence>
<feature type="domain" description="F-box" evidence="2">
    <location>
        <begin position="5"/>
        <end position="51"/>
    </location>
</feature>
<organism evidence="3 4">
    <name type="scientific">Elsinoe australis</name>
    <dbReference type="NCBI Taxonomy" id="40998"/>
    <lineage>
        <taxon>Eukaryota</taxon>
        <taxon>Fungi</taxon>
        <taxon>Dikarya</taxon>
        <taxon>Ascomycota</taxon>
        <taxon>Pezizomycotina</taxon>
        <taxon>Dothideomycetes</taxon>
        <taxon>Dothideomycetidae</taxon>
        <taxon>Myriangiales</taxon>
        <taxon>Elsinoaceae</taxon>
        <taxon>Elsinoe</taxon>
    </lineage>
</organism>
<keyword evidence="3" id="KW-0648">Protein biosynthesis</keyword>